<evidence type="ECO:0000256" key="6">
    <source>
        <dbReference type="ARBA" id="ARBA00021623"/>
    </source>
</evidence>
<reference evidence="18" key="1">
    <citation type="journal article" date="2009" name="Environ. Microbiol.">
        <title>Contribution of mobile genetic elements to Desulfovibrio vulgaris genome plasticity.</title>
        <authorList>
            <person name="Walker C.B."/>
            <person name="Stolyar S."/>
            <person name="Chivian D."/>
            <person name="Pinel N."/>
            <person name="Gabster J.A."/>
            <person name="Dehal P.S."/>
            <person name="He Z."/>
            <person name="Yang Z.K."/>
            <person name="Yen H.C."/>
            <person name="Zhou J."/>
            <person name="Wall J.D."/>
            <person name="Hazen T.C."/>
            <person name="Arkin A.P."/>
            <person name="Stahl D.A."/>
        </authorList>
    </citation>
    <scope>NUCLEOTIDE SEQUENCE [LARGE SCALE GENOMIC DNA]</scope>
    <source>
        <strain evidence="18">DP4</strain>
    </source>
</reference>
<dbReference type="PANTHER" id="PTHR43030:SF1">
    <property type="entry name" value="PHOSPHOENOLPYRUVATE SYNTHASE"/>
    <property type="match status" value="1"/>
</dbReference>
<evidence type="ECO:0000259" key="15">
    <source>
        <dbReference type="Pfam" id="PF00391"/>
    </source>
</evidence>
<keyword evidence="9" id="KW-0547">Nucleotide-binding</keyword>
<dbReference type="GO" id="GO:0046872">
    <property type="term" value="F:metal ion binding"/>
    <property type="evidence" value="ECO:0007669"/>
    <property type="project" value="UniProtKB-KW"/>
</dbReference>
<evidence type="ECO:0000256" key="9">
    <source>
        <dbReference type="ARBA" id="ARBA00022741"/>
    </source>
</evidence>
<keyword evidence="17" id="KW-0670">Pyruvate</keyword>
<dbReference type="Gene3D" id="3.30.1490.20">
    <property type="entry name" value="ATP-grasp fold, A domain"/>
    <property type="match status" value="1"/>
</dbReference>
<evidence type="ECO:0000256" key="12">
    <source>
        <dbReference type="ARBA" id="ARBA00022842"/>
    </source>
</evidence>
<comment type="similarity">
    <text evidence="4">Belongs to the PEP-utilizing enzyme family.</text>
</comment>
<dbReference type="GO" id="GO:0008986">
    <property type="term" value="F:pyruvate, water dikinase activity"/>
    <property type="evidence" value="ECO:0007669"/>
    <property type="project" value="UniProtKB-EC"/>
</dbReference>
<comment type="function">
    <text evidence="2">Catalyzes the phosphorylation of pyruvate to phosphoenolpyruvate.</text>
</comment>
<keyword evidence="8" id="KW-0479">Metal-binding</keyword>
<dbReference type="InterPro" id="IPR013815">
    <property type="entry name" value="ATP_grasp_subdomain_1"/>
</dbReference>
<dbReference type="Gene3D" id="3.50.30.10">
    <property type="entry name" value="Phosphohistidine domain"/>
    <property type="match status" value="1"/>
</dbReference>
<keyword evidence="11" id="KW-0067">ATP-binding</keyword>
<dbReference type="EC" id="2.7.9.2" evidence="5"/>
<evidence type="ECO:0000313" key="18">
    <source>
        <dbReference type="Proteomes" id="UP000009173"/>
    </source>
</evidence>
<evidence type="ECO:0000256" key="11">
    <source>
        <dbReference type="ARBA" id="ARBA00022840"/>
    </source>
</evidence>
<dbReference type="RefSeq" id="WP_011791438.1">
    <property type="nucleotide sequence ID" value="NC_008751.1"/>
</dbReference>
<evidence type="ECO:0000259" key="16">
    <source>
        <dbReference type="Pfam" id="PF01326"/>
    </source>
</evidence>
<accession>A0A0H3A5A4</accession>
<dbReference type="UniPathway" id="UPA00138"/>
<dbReference type="Pfam" id="PF01326">
    <property type="entry name" value="PPDK_N"/>
    <property type="match status" value="1"/>
</dbReference>
<dbReference type="GO" id="GO:0005524">
    <property type="term" value="F:ATP binding"/>
    <property type="evidence" value="ECO:0007669"/>
    <property type="project" value="UniProtKB-KW"/>
</dbReference>
<dbReference type="Proteomes" id="UP000009173">
    <property type="component" value="Chromosome"/>
</dbReference>
<dbReference type="SUPFAM" id="SSF52009">
    <property type="entry name" value="Phosphohistidine domain"/>
    <property type="match status" value="1"/>
</dbReference>
<keyword evidence="10 17" id="KW-0418">Kinase</keyword>
<keyword evidence="12" id="KW-0460">Magnesium</keyword>
<feature type="domain" description="Pyruvate phosphate dikinase AMP/ATP-binding" evidence="16">
    <location>
        <begin position="139"/>
        <end position="446"/>
    </location>
</feature>
<comment type="catalytic activity">
    <reaction evidence="14">
        <text>pyruvate + ATP + H2O = phosphoenolpyruvate + AMP + phosphate + 2 H(+)</text>
        <dbReference type="Rhea" id="RHEA:11364"/>
        <dbReference type="ChEBI" id="CHEBI:15361"/>
        <dbReference type="ChEBI" id="CHEBI:15377"/>
        <dbReference type="ChEBI" id="CHEBI:15378"/>
        <dbReference type="ChEBI" id="CHEBI:30616"/>
        <dbReference type="ChEBI" id="CHEBI:43474"/>
        <dbReference type="ChEBI" id="CHEBI:58702"/>
        <dbReference type="ChEBI" id="CHEBI:456215"/>
        <dbReference type="EC" id="2.7.9.2"/>
    </reaction>
</comment>
<dbReference type="KEGG" id="dvl:Dvul_0174"/>
<comment type="cofactor">
    <cofactor evidence="1">
        <name>Mg(2+)</name>
        <dbReference type="ChEBI" id="CHEBI:18420"/>
    </cofactor>
</comment>
<evidence type="ECO:0000256" key="10">
    <source>
        <dbReference type="ARBA" id="ARBA00022777"/>
    </source>
</evidence>
<evidence type="ECO:0000256" key="5">
    <source>
        <dbReference type="ARBA" id="ARBA00011996"/>
    </source>
</evidence>
<protein>
    <recommendedName>
        <fullName evidence="6">Phosphoenolpyruvate synthase</fullName>
        <ecNumber evidence="5">2.7.9.2</ecNumber>
    </recommendedName>
    <alternativeName>
        <fullName evidence="13">Pyruvate, water dikinase</fullName>
    </alternativeName>
</protein>
<dbReference type="EMBL" id="CP000527">
    <property type="protein sequence ID" value="ABM27198.1"/>
    <property type="molecule type" value="Genomic_DNA"/>
</dbReference>
<evidence type="ECO:0000256" key="4">
    <source>
        <dbReference type="ARBA" id="ARBA00007837"/>
    </source>
</evidence>
<dbReference type="InterPro" id="IPR036637">
    <property type="entry name" value="Phosphohistidine_dom_sf"/>
</dbReference>
<evidence type="ECO:0000256" key="8">
    <source>
        <dbReference type="ARBA" id="ARBA00022723"/>
    </source>
</evidence>
<dbReference type="AlphaFoldDB" id="A0A0H3A5A4"/>
<proteinExistence type="inferred from homology"/>
<feature type="domain" description="PEP-utilising enzyme mobile" evidence="15">
    <location>
        <begin position="498"/>
        <end position="568"/>
    </location>
</feature>
<dbReference type="InterPro" id="IPR006319">
    <property type="entry name" value="PEP_synth"/>
</dbReference>
<dbReference type="InterPro" id="IPR002192">
    <property type="entry name" value="PPDK_AMP/ATP-bd"/>
</dbReference>
<evidence type="ECO:0000313" key="17">
    <source>
        <dbReference type="EMBL" id="ABM27198.1"/>
    </source>
</evidence>
<dbReference type="InterPro" id="IPR008279">
    <property type="entry name" value="PEP-util_enz_mobile_dom"/>
</dbReference>
<evidence type="ECO:0000256" key="14">
    <source>
        <dbReference type="ARBA" id="ARBA00047700"/>
    </source>
</evidence>
<dbReference type="Pfam" id="PF00391">
    <property type="entry name" value="PEP-utilizers"/>
    <property type="match status" value="1"/>
</dbReference>
<sequence length="884" mass="95058">MASLLTKLRALFDRPPDPVALAEAERLRAVYRERCGHFRHLLSANKTALEVMADMEETLRGGRPFGLHYVRGASTRVTASVFQMVRALNSLTEDRYRDLYASFDAVRTAIEACLGSRHRSERGPLVLPIADISLDMADETGGKMANLGEIRRRLGISVPDGFVVTASGFQYFMAANGLQEEIDRRIQAANAGRLDEVFALSSSIQSLILRAPVPDDLAAAITAEVERLAASHAGPLRLAVRSSAVGEDALGASFAGQYRSELNVTPEDVLDTWREVVASKYGVTAMTYRHNRGIPDEDVAMCVGGLVMVDALAGGVAYSRNPLDLRDNTVVINAVAGLPKAVVDGSWTPDVFVVSRDVPPRLVRREIASKPGRFVCDPVEGVRLVELPEAERTLPSIDDALAVEIASLAAGFEVYYGEPQDIEWALAPDGQLVILQSRPLKEAVHEAPLDIAAAAGPDVPGGGGSAYPVLLAGGAAASPGTGAGDVYVVRRDADLLGFPDGAVLVVERSLPRWAPLLGRAAAVVAEAGGTAGHLASVAREYGVPALFGIEGCVAALEGAGTVTVDADNRRVHPGRIEALLERTPPRNLMQGSPVFETLQQVARLVVPLNLLDPESPSFAPGNCRTLHDITRFCHEKSVDALFGAHEGSPAEALAGKQLRAGVKLQYWVIDIDDGFIDPVPGKVVDIANIRSLPMLYLWDGMVAVPWAGPPTLDAQGFFSVVFESTANPDLEATAASPLANKNFLMVSADFCNLQARFGYHFCTVEAQAGDDAHGNYVSFHFKGGAASPDRRVSRALLVAEVLEEQGFRVDVKEDALFASCEGQPREETLALTRLLGYLIIHTRQVDMIMHNATARAALHQRLRDEMQTVRQRSAVVVPYVQPHR</sequence>
<evidence type="ECO:0000256" key="7">
    <source>
        <dbReference type="ARBA" id="ARBA00022679"/>
    </source>
</evidence>
<dbReference type="Gene3D" id="3.30.470.20">
    <property type="entry name" value="ATP-grasp fold, B domain"/>
    <property type="match status" value="1"/>
</dbReference>
<evidence type="ECO:0000256" key="1">
    <source>
        <dbReference type="ARBA" id="ARBA00001946"/>
    </source>
</evidence>
<dbReference type="GO" id="GO:0006094">
    <property type="term" value="P:gluconeogenesis"/>
    <property type="evidence" value="ECO:0007669"/>
    <property type="project" value="UniProtKB-UniPathway"/>
</dbReference>
<keyword evidence="7 17" id="KW-0808">Transferase</keyword>
<dbReference type="PANTHER" id="PTHR43030">
    <property type="entry name" value="PHOSPHOENOLPYRUVATE SYNTHASE"/>
    <property type="match status" value="1"/>
</dbReference>
<evidence type="ECO:0000256" key="13">
    <source>
        <dbReference type="ARBA" id="ARBA00033470"/>
    </source>
</evidence>
<comment type="pathway">
    <text evidence="3">Carbohydrate biosynthesis; gluconeogenesis.</text>
</comment>
<evidence type="ECO:0000256" key="3">
    <source>
        <dbReference type="ARBA" id="ARBA00004742"/>
    </source>
</evidence>
<name>A0A0H3A5A4_NITV4</name>
<organism evidence="17 18">
    <name type="scientific">Nitratidesulfovibrio vulgaris (strain DP4)</name>
    <name type="common">Desulfovibrio vulgaris</name>
    <dbReference type="NCBI Taxonomy" id="391774"/>
    <lineage>
        <taxon>Bacteria</taxon>
        <taxon>Pseudomonadati</taxon>
        <taxon>Thermodesulfobacteriota</taxon>
        <taxon>Desulfovibrionia</taxon>
        <taxon>Desulfovibrionales</taxon>
        <taxon>Desulfovibrionaceae</taxon>
        <taxon>Nitratidesulfovibrio</taxon>
    </lineage>
</organism>
<dbReference type="HOGENOM" id="CLU_011040_0_0_7"/>
<gene>
    <name evidence="17" type="ordered locus">Dvul_0174</name>
</gene>
<dbReference type="SUPFAM" id="SSF56059">
    <property type="entry name" value="Glutathione synthetase ATP-binding domain-like"/>
    <property type="match status" value="1"/>
</dbReference>
<evidence type="ECO:0000256" key="2">
    <source>
        <dbReference type="ARBA" id="ARBA00002988"/>
    </source>
</evidence>